<evidence type="ECO:0000259" key="2">
    <source>
        <dbReference type="Pfam" id="PF07833"/>
    </source>
</evidence>
<dbReference type="RefSeq" id="WP_262683506.1">
    <property type="nucleotide sequence ID" value="NZ_JAOQIO010000018.1"/>
</dbReference>
<evidence type="ECO:0000313" key="3">
    <source>
        <dbReference type="EMBL" id="MCU6792100.1"/>
    </source>
</evidence>
<protein>
    <submittedName>
        <fullName evidence="3">Copper amine oxidase N-terminal domain-containing protein</fullName>
    </submittedName>
</protein>
<dbReference type="InterPro" id="IPR012854">
    <property type="entry name" value="Cu_amine_oxidase-like_N"/>
</dbReference>
<accession>A0ABT2UBW7</accession>
<dbReference type="InterPro" id="IPR036582">
    <property type="entry name" value="Mao_N_sf"/>
</dbReference>
<keyword evidence="1" id="KW-0472">Membrane</keyword>
<keyword evidence="1" id="KW-0812">Transmembrane</keyword>
<dbReference type="EMBL" id="JAOQIO010000018">
    <property type="protein sequence ID" value="MCU6792100.1"/>
    <property type="molecule type" value="Genomic_DNA"/>
</dbReference>
<keyword evidence="1" id="KW-1133">Transmembrane helix</keyword>
<comment type="caution">
    <text evidence="3">The sequence shown here is derived from an EMBL/GenBank/DDBJ whole genome shotgun (WGS) entry which is preliminary data.</text>
</comment>
<feature type="domain" description="Copper amine oxidase-like N-terminal" evidence="2">
    <location>
        <begin position="42"/>
        <end position="87"/>
    </location>
</feature>
<name>A0ABT2UBW7_9BACL</name>
<reference evidence="3 4" key="1">
    <citation type="submission" date="2022-09" db="EMBL/GenBank/DDBJ databases">
        <authorList>
            <person name="Han X.L."/>
            <person name="Wang Q."/>
            <person name="Lu T."/>
        </authorList>
    </citation>
    <scope>NUCLEOTIDE SEQUENCE [LARGE SCALE GENOMIC DNA]</scope>
    <source>
        <strain evidence="3 4">WQ 127069</strain>
    </source>
</reference>
<keyword evidence="4" id="KW-1185">Reference proteome</keyword>
<evidence type="ECO:0000313" key="4">
    <source>
        <dbReference type="Proteomes" id="UP001652445"/>
    </source>
</evidence>
<dbReference type="Pfam" id="PF07833">
    <property type="entry name" value="Cu_amine_oxidN1"/>
    <property type="match status" value="1"/>
</dbReference>
<evidence type="ECO:0000256" key="1">
    <source>
        <dbReference type="SAM" id="Phobius"/>
    </source>
</evidence>
<proteinExistence type="predicted"/>
<dbReference type="SUPFAM" id="SSF55383">
    <property type="entry name" value="Copper amine oxidase, domain N"/>
    <property type="match status" value="1"/>
</dbReference>
<dbReference type="Proteomes" id="UP001652445">
    <property type="component" value="Unassembled WGS sequence"/>
</dbReference>
<organism evidence="3 4">
    <name type="scientific">Paenibacillus baimaensis</name>
    <dbReference type="NCBI Taxonomy" id="2982185"/>
    <lineage>
        <taxon>Bacteria</taxon>
        <taxon>Bacillati</taxon>
        <taxon>Bacillota</taxon>
        <taxon>Bacilli</taxon>
        <taxon>Bacillales</taxon>
        <taxon>Paenibacillaceae</taxon>
        <taxon>Paenibacillus</taxon>
    </lineage>
</organism>
<feature type="transmembrane region" description="Helical" evidence="1">
    <location>
        <begin position="9"/>
        <end position="28"/>
    </location>
</feature>
<sequence length="98" mass="10744">MSKIKNLKLVSYGFILGAMFFGGISYAASEAVRLDAYYGVKIFLNGIDKTPTENKPFIVDGSTYVSLRAVADLLGVPINWDGDYIVVQLGKRIEGTDF</sequence>
<gene>
    <name evidence="3" type="ORF">OB236_08165</name>
</gene>